<dbReference type="InterPro" id="IPR057397">
    <property type="entry name" value="HEAT_5MP1_2"/>
</dbReference>
<dbReference type="OrthoDB" id="1727522at2759"/>
<dbReference type="PROSITE" id="PS51363">
    <property type="entry name" value="W2"/>
    <property type="match status" value="1"/>
</dbReference>
<keyword evidence="4" id="KW-1185">Reference proteome</keyword>
<dbReference type="GO" id="GO:0016020">
    <property type="term" value="C:membrane"/>
    <property type="evidence" value="ECO:0007669"/>
    <property type="project" value="TreeGrafter"/>
</dbReference>
<dbReference type="RefSeq" id="XP_025349580.1">
    <property type="nucleotide sequence ID" value="XM_025493814.1"/>
</dbReference>
<protein>
    <recommendedName>
        <fullName evidence="2">W2 domain-containing protein</fullName>
    </recommendedName>
</protein>
<sequence length="716" mass="78482">MAGYGENPYGQNYATGGGGGGGGFMMGGSQGDSPSKGGFSAKNTLRPVTVRQIISATQAHPDAEFKVDDQELGQLTFCAVIRNISKNATNISYTMEDGTGEIEVRQWLDSTSDDSGKAADIQVNTYVRVLGTVKAFQSKRSVSAGHIRPVNSFNEVLYHKMEAVWVHMQITKGTGQKSGGGQAADYGSSTPATGGADLTSISNPTQRKIAQAIHTLVTPDSEGITVQQVAAKLQVIASHCILELVVVRRRRRGPAASIFSPYPFTNTITTTTPSRERLLGPPPCFMTATPPPTAPTQVKQDKPQLAGTRIKQRKGVAKSQAKFEPEAFRDSLFTHFESVTSPTDWDGYAAALDRAGNTLDYRKYSDQLFDILIAGGILAPGGSYEDEDAPLSPFAIFKAKSAKVEDVKPYITVLDKVIRRYKFLQKPLEETTLTGMLQYINRFSKEQNEKLATTTALLLQTNLLGANVLQVLQKDHLVKDDLAITFVDNVFKAYLSEAPIEALGSVLRKGGIRDPLLFFPTQKRAQPGIVTNHFKSVGLSSVADYWQKRAARDAREGVISRLSEMQSDENTSSEEIVDFLKEQRARTGLAMDEYVPIVFDGLVKSISWSTRPDQAEAQATKEISTFSPILAPFTPSPKAEIALINKIQLFCFEEQRALKSFSNLLKVMYNDDVLSDQAIIYWATKGARPEGKDIFLQQAAPLVKYLQEQSDDEDDE</sequence>
<dbReference type="GeneID" id="37015548"/>
<name>A0A316UB19_9BASI</name>
<dbReference type="InterPro" id="IPR004365">
    <property type="entry name" value="NA-bd_OB_tRNA"/>
</dbReference>
<accession>A0A316UB19</accession>
<dbReference type="SMART" id="SM00515">
    <property type="entry name" value="eIF5C"/>
    <property type="match status" value="1"/>
</dbReference>
<proteinExistence type="predicted"/>
<dbReference type="AlphaFoldDB" id="A0A316UB19"/>
<dbReference type="SUPFAM" id="SSF50249">
    <property type="entry name" value="Nucleic acid-binding proteins"/>
    <property type="match status" value="1"/>
</dbReference>
<dbReference type="PANTHER" id="PTHR14208">
    <property type="entry name" value="BASIC LEUCINE ZIPPER AND W2 DOMAIN-CONTAINING PROTEIN"/>
    <property type="match status" value="1"/>
</dbReference>
<dbReference type="InterPro" id="IPR051245">
    <property type="entry name" value="eIF5-mimic_regulator"/>
</dbReference>
<dbReference type="Pfam" id="PF25504">
    <property type="entry name" value="HEAT_5MP1_2"/>
    <property type="match status" value="1"/>
</dbReference>
<dbReference type="CDD" id="cd04478">
    <property type="entry name" value="RPA2_DBD_D"/>
    <property type="match status" value="1"/>
</dbReference>
<dbReference type="Gene3D" id="2.40.50.140">
    <property type="entry name" value="Nucleic acid-binding proteins"/>
    <property type="match status" value="1"/>
</dbReference>
<feature type="domain" description="W2" evidence="2">
    <location>
        <begin position="548"/>
        <end position="716"/>
    </location>
</feature>
<dbReference type="InterPro" id="IPR016024">
    <property type="entry name" value="ARM-type_fold"/>
</dbReference>
<dbReference type="Pfam" id="PF02020">
    <property type="entry name" value="W2"/>
    <property type="match status" value="1"/>
</dbReference>
<dbReference type="InterPro" id="IPR012340">
    <property type="entry name" value="NA-bd_OB-fold"/>
</dbReference>
<dbReference type="GO" id="GO:0003676">
    <property type="term" value="F:nucleic acid binding"/>
    <property type="evidence" value="ECO:0007669"/>
    <property type="project" value="InterPro"/>
</dbReference>
<gene>
    <name evidence="3" type="ORF">BCV69DRAFT_292872</name>
</gene>
<organism evidence="3 4">
    <name type="scientific">Pseudomicrostroma glucosiphilum</name>
    <dbReference type="NCBI Taxonomy" id="1684307"/>
    <lineage>
        <taxon>Eukaryota</taxon>
        <taxon>Fungi</taxon>
        <taxon>Dikarya</taxon>
        <taxon>Basidiomycota</taxon>
        <taxon>Ustilaginomycotina</taxon>
        <taxon>Exobasidiomycetes</taxon>
        <taxon>Microstromatales</taxon>
        <taxon>Microstromatales incertae sedis</taxon>
        <taxon>Pseudomicrostroma</taxon>
    </lineage>
</organism>
<evidence type="ECO:0000259" key="2">
    <source>
        <dbReference type="PROSITE" id="PS51363"/>
    </source>
</evidence>
<feature type="region of interest" description="Disordered" evidence="1">
    <location>
        <begin position="175"/>
        <end position="195"/>
    </location>
</feature>
<reference evidence="3 4" key="1">
    <citation type="journal article" date="2018" name="Mol. Biol. Evol.">
        <title>Broad Genomic Sampling Reveals a Smut Pathogenic Ancestry of the Fungal Clade Ustilaginomycotina.</title>
        <authorList>
            <person name="Kijpornyongpan T."/>
            <person name="Mondo S.J."/>
            <person name="Barry K."/>
            <person name="Sandor L."/>
            <person name="Lee J."/>
            <person name="Lipzen A."/>
            <person name="Pangilinan J."/>
            <person name="LaButti K."/>
            <person name="Hainaut M."/>
            <person name="Henrissat B."/>
            <person name="Grigoriev I.V."/>
            <person name="Spatafora J.W."/>
            <person name="Aime M.C."/>
        </authorList>
    </citation>
    <scope>NUCLEOTIDE SEQUENCE [LARGE SCALE GENOMIC DNA]</scope>
    <source>
        <strain evidence="3 4">MCA 4718</strain>
    </source>
</reference>
<dbReference type="Proteomes" id="UP000245942">
    <property type="component" value="Unassembled WGS sequence"/>
</dbReference>
<dbReference type="GO" id="GO:0005737">
    <property type="term" value="C:cytoplasm"/>
    <property type="evidence" value="ECO:0007669"/>
    <property type="project" value="TreeGrafter"/>
</dbReference>
<dbReference type="PANTHER" id="PTHR14208:SF2">
    <property type="entry name" value="PROTEIN KRASAVIETZ"/>
    <property type="match status" value="1"/>
</dbReference>
<dbReference type="InterPro" id="IPR003307">
    <property type="entry name" value="W2_domain"/>
</dbReference>
<dbReference type="SUPFAM" id="SSF48371">
    <property type="entry name" value="ARM repeat"/>
    <property type="match status" value="1"/>
</dbReference>
<dbReference type="Gene3D" id="1.25.40.180">
    <property type="match status" value="1"/>
</dbReference>
<dbReference type="Pfam" id="PF01336">
    <property type="entry name" value="tRNA_anti-codon"/>
    <property type="match status" value="1"/>
</dbReference>
<dbReference type="EMBL" id="KZ819323">
    <property type="protein sequence ID" value="PWN22420.1"/>
    <property type="molecule type" value="Genomic_DNA"/>
</dbReference>
<evidence type="ECO:0000313" key="3">
    <source>
        <dbReference type="EMBL" id="PWN22420.1"/>
    </source>
</evidence>
<evidence type="ECO:0000256" key="1">
    <source>
        <dbReference type="SAM" id="MobiDB-lite"/>
    </source>
</evidence>
<evidence type="ECO:0000313" key="4">
    <source>
        <dbReference type="Proteomes" id="UP000245942"/>
    </source>
</evidence>